<evidence type="ECO:0000256" key="6">
    <source>
        <dbReference type="PROSITE-ProRule" id="PRU00552"/>
    </source>
</evidence>
<dbReference type="InterPro" id="IPR001650">
    <property type="entry name" value="Helicase_C-like"/>
</dbReference>
<dbReference type="Pfam" id="PF00270">
    <property type="entry name" value="DEAD"/>
    <property type="match status" value="1"/>
</dbReference>
<keyword evidence="5" id="KW-0067">ATP-binding</keyword>
<dbReference type="SMART" id="SM00490">
    <property type="entry name" value="HELICc"/>
    <property type="match status" value="1"/>
</dbReference>
<name>A0AAN8IHI1_TRICO</name>
<feature type="compositionally biased region" description="Basic and acidic residues" evidence="8">
    <location>
        <begin position="992"/>
        <end position="1028"/>
    </location>
</feature>
<dbReference type="InterPro" id="IPR027417">
    <property type="entry name" value="P-loop_NTPase"/>
</dbReference>
<feature type="compositionally biased region" description="Basic residues" evidence="8">
    <location>
        <begin position="1123"/>
        <end position="1133"/>
    </location>
</feature>
<keyword evidence="7" id="KW-0175">Coiled coil</keyword>
<dbReference type="CDD" id="cd18787">
    <property type="entry name" value="SF2_C_DEAD"/>
    <property type="match status" value="1"/>
</dbReference>
<dbReference type="InterPro" id="IPR050079">
    <property type="entry name" value="DEAD_box_RNA_helicase"/>
</dbReference>
<evidence type="ECO:0000256" key="1">
    <source>
        <dbReference type="ARBA" id="ARBA00012552"/>
    </source>
</evidence>
<dbReference type="PANTHER" id="PTHR47959:SF1">
    <property type="entry name" value="ATP-DEPENDENT RNA HELICASE DBPA"/>
    <property type="match status" value="1"/>
</dbReference>
<comment type="caution">
    <text evidence="12">The sequence shown here is derived from an EMBL/GenBank/DDBJ whole genome shotgun (WGS) entry which is preliminary data.</text>
</comment>
<dbReference type="GO" id="GO:0005524">
    <property type="term" value="F:ATP binding"/>
    <property type="evidence" value="ECO:0007669"/>
    <property type="project" value="UniProtKB-KW"/>
</dbReference>
<feature type="compositionally biased region" description="Polar residues" evidence="8">
    <location>
        <begin position="165"/>
        <end position="183"/>
    </location>
</feature>
<dbReference type="EC" id="3.6.4.13" evidence="1"/>
<dbReference type="Proteomes" id="UP001331761">
    <property type="component" value="Unassembled WGS sequence"/>
</dbReference>
<keyword evidence="3" id="KW-0378">Hydrolase</keyword>
<feature type="region of interest" description="Disordered" evidence="8">
    <location>
        <begin position="437"/>
        <end position="460"/>
    </location>
</feature>
<feature type="domain" description="Helicase ATP-binding" evidence="9">
    <location>
        <begin position="648"/>
        <end position="781"/>
    </location>
</feature>
<feature type="compositionally biased region" description="Polar residues" evidence="8">
    <location>
        <begin position="229"/>
        <end position="240"/>
    </location>
</feature>
<feature type="coiled-coil region" evidence="7">
    <location>
        <begin position="933"/>
        <end position="973"/>
    </location>
</feature>
<feature type="compositionally biased region" description="Basic residues" evidence="8">
    <location>
        <begin position="1036"/>
        <end position="1047"/>
    </location>
</feature>
<proteinExistence type="predicted"/>
<dbReference type="SUPFAM" id="SSF52540">
    <property type="entry name" value="P-loop containing nucleoside triphosphate hydrolases"/>
    <property type="match status" value="2"/>
</dbReference>
<sequence length="1133" mass="127680">MMAVEMKSEFGYTELGAEDLCRATYAYVDDDDDIICLDSDDLPTSSSPQIQNASPQPSQISRLLLQIIRLHLSEPCTSPGCAAVAEETQKLRRKLVSLEELSMRLRRICTTQQSEIAKLNEENEKHRRTISLMEGVIKKQAAVVREAESQITSLQRAAARPLATKQHNYSQQKSVNNSQTMNRQYHDTPRPELPVTVQRRVRSEANLPNLGSSKPSPNNSFRERCDPSPQRTNGMVQTPSRAPKPSPTLTRILQTPFVPSSPQTPPNVPMKSNRVKLEVPFANEKSLINFSAPIETPILEYPVECQRCKLAGPKDLSLEIKTEPSNFLFTKKVQGVIRCSTTKTLPRKVRIFCYLESAVNLRRWTSSLLYNFGAVDRMKFEIVFNKEQHVAQFDRVVAFAYGTFGCEKFITERIVFNVGQQNSYISESQVIRHNGISPRSAEPMETDSVSTPSSGRNGMNSALDDSNFEMVNLYPAAIDSDEEVRADESGEDENMEDIEAVAVVKKKKVAGAANEFSADFSFECSADQRLDRDDAALKKYLRKEVASTLEEKIEAVRKAKNTSREVEIDMKDETDGVEQLGGKEARDKLRDKKKMGRKSVQKESNFFEKAVDVSDSITFDQMNLSRPMLKAIAAAGYTEPTPIQAACIPVALSGKDICACAATGTGKTAAFVLPILERLLYRSSARSCTRILVLVPTRELAIQVFQVFRKLSTFSQVEVCLCAGGLDLKTQEAALRSGPDVVVATPGRLIDHLHNSPSFSLNNVEIDELASMSLKKPVKIFINENTETALKLRQEFIRIRAGRETDREAIVSALVTRTFQENTIIFVRMKKDCQRLHILFGLLGLKAAQMHSSLSQAQRIEALSRFKRHEVINMHMPRTIKQYIHRVGRTARAGRAGRSISLVGEDDRKLLKEIINTNPDRTLKQRMVAPEVVEAYRQRIDLLEESIRQIDLEEKEEKELRLAESAIKKTQVELETGKTEREGRVWFQKPTVSEKERRRAERRAQRKEEMKRKQAEKTPEEIRLEHEMAYQAREAKRARRGKNRRLRAVVEAPLKPKQRATKQKSMRLSDIPAVETSAPSAAKKKKAAVGKKSTFTSALTAIGKRAVKKARHGPEDSGFQKARVAHRLKTKKK</sequence>
<feature type="domain" description="DEAD-box RNA helicase Q" evidence="11">
    <location>
        <begin position="617"/>
        <end position="645"/>
    </location>
</feature>
<dbReference type="Pfam" id="PF00271">
    <property type="entry name" value="Helicase_C"/>
    <property type="match status" value="1"/>
</dbReference>
<feature type="domain" description="Helicase C-terminal" evidence="10">
    <location>
        <begin position="765"/>
        <end position="940"/>
    </location>
</feature>
<keyword evidence="4" id="KW-0347">Helicase</keyword>
<feature type="region of interest" description="Disordered" evidence="8">
    <location>
        <begin position="158"/>
        <end position="250"/>
    </location>
</feature>
<evidence type="ECO:0000256" key="3">
    <source>
        <dbReference type="ARBA" id="ARBA00022801"/>
    </source>
</evidence>
<dbReference type="PROSITE" id="PS51192">
    <property type="entry name" value="HELICASE_ATP_BIND_1"/>
    <property type="match status" value="1"/>
</dbReference>
<evidence type="ECO:0000313" key="13">
    <source>
        <dbReference type="Proteomes" id="UP001331761"/>
    </source>
</evidence>
<evidence type="ECO:0000259" key="10">
    <source>
        <dbReference type="PROSITE" id="PS51194"/>
    </source>
</evidence>
<protein>
    <recommendedName>
        <fullName evidence="1">RNA helicase</fullName>
        <ecNumber evidence="1">3.6.4.13</ecNumber>
    </recommendedName>
</protein>
<dbReference type="PANTHER" id="PTHR47959">
    <property type="entry name" value="ATP-DEPENDENT RNA HELICASE RHLE-RELATED"/>
    <property type="match status" value="1"/>
</dbReference>
<dbReference type="EMBL" id="WIXE01015027">
    <property type="protein sequence ID" value="KAK5973816.1"/>
    <property type="molecule type" value="Genomic_DNA"/>
</dbReference>
<accession>A0AAN8IHI1</accession>
<feature type="short sequence motif" description="Q motif" evidence="6">
    <location>
        <begin position="617"/>
        <end position="645"/>
    </location>
</feature>
<dbReference type="PROSITE" id="PS51194">
    <property type="entry name" value="HELICASE_CTER"/>
    <property type="match status" value="1"/>
</dbReference>
<dbReference type="GO" id="GO:0003676">
    <property type="term" value="F:nucleic acid binding"/>
    <property type="evidence" value="ECO:0007669"/>
    <property type="project" value="InterPro"/>
</dbReference>
<dbReference type="InterPro" id="IPR014001">
    <property type="entry name" value="Helicase_ATP-bd"/>
</dbReference>
<evidence type="ECO:0000256" key="2">
    <source>
        <dbReference type="ARBA" id="ARBA00022741"/>
    </source>
</evidence>
<dbReference type="PROSITE" id="PS51195">
    <property type="entry name" value="Q_MOTIF"/>
    <property type="match status" value="1"/>
</dbReference>
<dbReference type="GO" id="GO:0016787">
    <property type="term" value="F:hydrolase activity"/>
    <property type="evidence" value="ECO:0007669"/>
    <property type="project" value="UniProtKB-KW"/>
</dbReference>
<evidence type="ECO:0000259" key="11">
    <source>
        <dbReference type="PROSITE" id="PS51195"/>
    </source>
</evidence>
<feature type="coiled-coil region" evidence="7">
    <location>
        <begin position="81"/>
        <end position="157"/>
    </location>
</feature>
<feature type="compositionally biased region" description="Polar residues" evidence="8">
    <location>
        <begin position="209"/>
        <end position="220"/>
    </location>
</feature>
<dbReference type="Gene3D" id="3.40.50.300">
    <property type="entry name" value="P-loop containing nucleotide triphosphate hydrolases"/>
    <property type="match status" value="2"/>
</dbReference>
<evidence type="ECO:0000256" key="5">
    <source>
        <dbReference type="ARBA" id="ARBA00022840"/>
    </source>
</evidence>
<feature type="compositionally biased region" description="Polar residues" evidence="8">
    <location>
        <begin position="447"/>
        <end position="460"/>
    </location>
</feature>
<evidence type="ECO:0000256" key="4">
    <source>
        <dbReference type="ARBA" id="ARBA00022806"/>
    </source>
</evidence>
<reference evidence="12 13" key="1">
    <citation type="submission" date="2019-10" db="EMBL/GenBank/DDBJ databases">
        <title>Assembly and Annotation for the nematode Trichostrongylus colubriformis.</title>
        <authorList>
            <person name="Martin J."/>
        </authorList>
    </citation>
    <scope>NUCLEOTIDE SEQUENCE [LARGE SCALE GENOMIC DNA]</scope>
    <source>
        <strain evidence="12">G859</strain>
        <tissue evidence="12">Whole worm</tissue>
    </source>
</reference>
<dbReference type="AlphaFoldDB" id="A0AAN8IHI1"/>
<dbReference type="GO" id="GO:0005829">
    <property type="term" value="C:cytosol"/>
    <property type="evidence" value="ECO:0007669"/>
    <property type="project" value="TreeGrafter"/>
</dbReference>
<evidence type="ECO:0000256" key="7">
    <source>
        <dbReference type="SAM" id="Coils"/>
    </source>
</evidence>
<dbReference type="GO" id="GO:0003724">
    <property type="term" value="F:RNA helicase activity"/>
    <property type="evidence" value="ECO:0007669"/>
    <property type="project" value="UniProtKB-EC"/>
</dbReference>
<dbReference type="InterPro" id="IPR014014">
    <property type="entry name" value="RNA_helicase_DEAD_Q_motif"/>
</dbReference>
<keyword evidence="2" id="KW-0547">Nucleotide-binding</keyword>
<evidence type="ECO:0000259" key="9">
    <source>
        <dbReference type="PROSITE" id="PS51192"/>
    </source>
</evidence>
<keyword evidence="13" id="KW-1185">Reference proteome</keyword>
<dbReference type="InterPro" id="IPR011545">
    <property type="entry name" value="DEAD/DEAH_box_helicase_dom"/>
</dbReference>
<evidence type="ECO:0000256" key="8">
    <source>
        <dbReference type="SAM" id="MobiDB-lite"/>
    </source>
</evidence>
<gene>
    <name evidence="12" type="ORF">GCK32_003064</name>
</gene>
<feature type="compositionally biased region" description="Basic residues" evidence="8">
    <location>
        <begin position="1056"/>
        <end position="1065"/>
    </location>
</feature>
<dbReference type="SMART" id="SM00487">
    <property type="entry name" value="DEXDc"/>
    <property type="match status" value="1"/>
</dbReference>
<feature type="region of interest" description="Disordered" evidence="8">
    <location>
        <begin position="988"/>
        <end position="1133"/>
    </location>
</feature>
<organism evidence="12 13">
    <name type="scientific">Trichostrongylus colubriformis</name>
    <name type="common">Black scour worm</name>
    <dbReference type="NCBI Taxonomy" id="6319"/>
    <lineage>
        <taxon>Eukaryota</taxon>
        <taxon>Metazoa</taxon>
        <taxon>Ecdysozoa</taxon>
        <taxon>Nematoda</taxon>
        <taxon>Chromadorea</taxon>
        <taxon>Rhabditida</taxon>
        <taxon>Rhabditina</taxon>
        <taxon>Rhabditomorpha</taxon>
        <taxon>Strongyloidea</taxon>
        <taxon>Trichostrongylidae</taxon>
        <taxon>Trichostrongylus</taxon>
    </lineage>
</organism>
<evidence type="ECO:0000313" key="12">
    <source>
        <dbReference type="EMBL" id="KAK5973816.1"/>
    </source>
</evidence>